<dbReference type="InterPro" id="IPR000531">
    <property type="entry name" value="Beta-barrel_TonB"/>
</dbReference>
<dbReference type="InterPro" id="IPR012910">
    <property type="entry name" value="Plug_dom"/>
</dbReference>
<proteinExistence type="inferred from homology"/>
<evidence type="ECO:0000313" key="9">
    <source>
        <dbReference type="EMBL" id="GGX57141.1"/>
    </source>
</evidence>
<feature type="domain" description="TonB-dependent receptor-like beta-barrel" evidence="7">
    <location>
        <begin position="449"/>
        <end position="1011"/>
    </location>
</feature>
<dbReference type="PANTHER" id="PTHR40980">
    <property type="entry name" value="PLUG DOMAIN-CONTAINING PROTEIN"/>
    <property type="match status" value="1"/>
</dbReference>
<sequence length="1048" mass="114461">MKTKSSTAVDKLSKLSLLGTTALIASFGMMPMAYAQDADTAAVEDGDVVVATGIRQSLKEARDLKRDADTAVDSITASDVGSLPDLSVAEALARIPGVVAQRFDITSGNGGDFPSPEGGGNLIRGLTLVSSQFNGRESFSANGGRALDFGTVPPELIGAVDVFKNTTADMLEGGIGGTINLRTLEPFDKQGLVAVINADATYTDLRDEWSPEYSILLGNRWETGAGEFGILGSFASSELKSELHGFQIGQVIPFATPTGTIGLPSGVQLRTNEVDRARDSYYIAGQWQNPSGDLRLTAKYSRIENDTDSDERTLEFFSDGEMWQQFDIQGLTTTPFESTGLAQCNGSNDPTPANPTCEVTQPVSGLYESGLISNSLRDWTGARGANFSNLGIHQQDKSTTDDMSLNIKWRPSDRLFVNLDAHRTTAEFSTQRLWNGSRFFSDFELDADIDNPGLRLITDPTNNPNRRPAGLPAVSGDLSNPDSAFLLFAADEFRDNDGEMYAVRGDVEYEFDNDGWFDAIKFGARYADREQTNRQAGLNWAAVAAPWAGGYLPFSELNTPGSEAVDFTDFFRGGVVTGDNTNVVFADRGLLQDYDAFVAAMASDPNVPNGVSQFGTPQYGDWAPLRTDGVVDFSRGQTGNVREKTTNLYTRLDFGKEFDSGLSLEGNVGLRYVRTENSSDGTLAYAEISDNPSVDENGVEIPNSRPSFFSPETIAFYNQVDEALFAKGTDERWLPSLNLKWNLSDQSLVRFGVSKVITRPNIADLRVDGTLSGQGQFIRDPDLAENETGAPLDIRYLTSFRSGGNPNLKPTESVNWDLSYERYFGDNNSFSVAVFRKDIENNIIDASQTQGSLSLDGNTVPIVYTGKLNQDESTVQGVEIAYQQFFDQWPGLLGNLGVQANYTYVSANANPPAGSVDANGDGAPDSFERIYRYGVDNFLGLSEDSVNLIGIYQDDKLEMRLAYNWRSEYLGSYRDFVTGNPIFQQPTGYLDGSIKYDITENFQVRAQVANITDEKANAEQQIDAAGQRFGRTSFVGDRRIKVGARYAF</sequence>
<keyword evidence="5" id="KW-0175">Coiled coil</keyword>
<protein>
    <submittedName>
        <fullName evidence="9">TonB-dependent receptor</fullName>
    </submittedName>
</protein>
<keyword evidence="3" id="KW-0998">Cell outer membrane</keyword>
<dbReference type="SUPFAM" id="SSF56935">
    <property type="entry name" value="Porins"/>
    <property type="match status" value="1"/>
</dbReference>
<evidence type="ECO:0000256" key="6">
    <source>
        <dbReference type="SAM" id="SignalP"/>
    </source>
</evidence>
<comment type="similarity">
    <text evidence="4">Belongs to the TonB-dependent receptor family.</text>
</comment>
<dbReference type="InterPro" id="IPR037066">
    <property type="entry name" value="Plug_dom_sf"/>
</dbReference>
<feature type="signal peptide" evidence="6">
    <location>
        <begin position="1"/>
        <end position="35"/>
    </location>
</feature>
<gene>
    <name evidence="9" type="ORF">GCM10011309_02580</name>
</gene>
<dbReference type="RefSeq" id="WP_189580276.1">
    <property type="nucleotide sequence ID" value="NZ_BMYV01000001.1"/>
</dbReference>
<dbReference type="AlphaFoldDB" id="A0A918NC95"/>
<dbReference type="InterPro" id="IPR036942">
    <property type="entry name" value="Beta-barrel_TonB_sf"/>
</dbReference>
<evidence type="ECO:0000256" key="5">
    <source>
        <dbReference type="SAM" id="Coils"/>
    </source>
</evidence>
<evidence type="ECO:0000256" key="3">
    <source>
        <dbReference type="ARBA" id="ARBA00023237"/>
    </source>
</evidence>
<evidence type="ECO:0000256" key="4">
    <source>
        <dbReference type="RuleBase" id="RU003357"/>
    </source>
</evidence>
<dbReference type="EMBL" id="BMYV01000001">
    <property type="protein sequence ID" value="GGX57141.1"/>
    <property type="molecule type" value="Genomic_DNA"/>
</dbReference>
<evidence type="ECO:0000259" key="8">
    <source>
        <dbReference type="Pfam" id="PF07715"/>
    </source>
</evidence>
<evidence type="ECO:0000256" key="2">
    <source>
        <dbReference type="ARBA" id="ARBA00023136"/>
    </source>
</evidence>
<feature type="coiled-coil region" evidence="5">
    <location>
        <begin position="1001"/>
        <end position="1028"/>
    </location>
</feature>
<keyword evidence="2 4" id="KW-0472">Membrane</keyword>
<dbReference type="InterPro" id="IPR010104">
    <property type="entry name" value="TonB_rcpt_bac"/>
</dbReference>
<evidence type="ECO:0000313" key="10">
    <source>
        <dbReference type="Proteomes" id="UP000600865"/>
    </source>
</evidence>
<dbReference type="NCBIfam" id="TIGR01782">
    <property type="entry name" value="TonB-Xanth-Caul"/>
    <property type="match status" value="1"/>
</dbReference>
<feature type="chain" id="PRO_5037826436" evidence="6">
    <location>
        <begin position="36"/>
        <end position="1048"/>
    </location>
</feature>
<dbReference type="PANTHER" id="PTHR40980:SF3">
    <property type="entry name" value="TONB-DEPENDENT RECEPTOR-LIKE BETA-BARREL DOMAIN-CONTAINING PROTEIN"/>
    <property type="match status" value="1"/>
</dbReference>
<dbReference type="Proteomes" id="UP000600865">
    <property type="component" value="Unassembled WGS sequence"/>
</dbReference>
<organism evidence="9 10">
    <name type="scientific">Litorimonas cladophorae</name>
    <dbReference type="NCBI Taxonomy" id="1220491"/>
    <lineage>
        <taxon>Bacteria</taxon>
        <taxon>Pseudomonadati</taxon>
        <taxon>Pseudomonadota</taxon>
        <taxon>Alphaproteobacteria</taxon>
        <taxon>Maricaulales</taxon>
        <taxon>Robiginitomaculaceae</taxon>
    </lineage>
</organism>
<reference evidence="9 10" key="1">
    <citation type="journal article" date="2014" name="Int. J. Syst. Evol. Microbiol.">
        <title>Complete genome sequence of Corynebacterium casei LMG S-19264T (=DSM 44701T), isolated from a smear-ripened cheese.</title>
        <authorList>
            <consortium name="US DOE Joint Genome Institute (JGI-PGF)"/>
            <person name="Walter F."/>
            <person name="Albersmeier A."/>
            <person name="Kalinowski J."/>
            <person name="Ruckert C."/>
        </authorList>
    </citation>
    <scope>NUCLEOTIDE SEQUENCE [LARGE SCALE GENOMIC DNA]</scope>
    <source>
        <strain evidence="9 10">KCTC 23968</strain>
    </source>
</reference>
<dbReference type="GO" id="GO:0009279">
    <property type="term" value="C:cell outer membrane"/>
    <property type="evidence" value="ECO:0007669"/>
    <property type="project" value="UniProtKB-SubCell"/>
</dbReference>
<dbReference type="Pfam" id="PF00593">
    <property type="entry name" value="TonB_dep_Rec_b-barrel"/>
    <property type="match status" value="1"/>
</dbReference>
<keyword evidence="6" id="KW-0732">Signal</keyword>
<evidence type="ECO:0000259" key="7">
    <source>
        <dbReference type="Pfam" id="PF00593"/>
    </source>
</evidence>
<dbReference type="Gene3D" id="2.40.170.20">
    <property type="entry name" value="TonB-dependent receptor, beta-barrel domain"/>
    <property type="match status" value="1"/>
</dbReference>
<comment type="caution">
    <text evidence="9">The sequence shown here is derived from an EMBL/GenBank/DDBJ whole genome shotgun (WGS) entry which is preliminary data.</text>
</comment>
<evidence type="ECO:0000256" key="1">
    <source>
        <dbReference type="ARBA" id="ARBA00004442"/>
    </source>
</evidence>
<feature type="domain" description="TonB-dependent receptor plug" evidence="8">
    <location>
        <begin position="65"/>
        <end position="178"/>
    </location>
</feature>
<name>A0A918NC95_9PROT</name>
<keyword evidence="9" id="KW-0675">Receptor</keyword>
<dbReference type="Pfam" id="PF07715">
    <property type="entry name" value="Plug"/>
    <property type="match status" value="1"/>
</dbReference>
<keyword evidence="4" id="KW-0798">TonB box</keyword>
<accession>A0A918NC95</accession>
<keyword evidence="10" id="KW-1185">Reference proteome</keyword>
<comment type="subcellular location">
    <subcellularLocation>
        <location evidence="1 4">Cell outer membrane</location>
    </subcellularLocation>
</comment>
<dbReference type="Gene3D" id="2.170.130.10">
    <property type="entry name" value="TonB-dependent receptor, plug domain"/>
    <property type="match status" value="1"/>
</dbReference>